<evidence type="ECO:0000256" key="12">
    <source>
        <dbReference type="SAM" id="SignalP"/>
    </source>
</evidence>
<keyword evidence="9 11" id="KW-0326">Glycosidase</keyword>
<evidence type="ECO:0000256" key="11">
    <source>
        <dbReference type="RuleBase" id="RU368117"/>
    </source>
</evidence>
<feature type="signal peptide" evidence="12">
    <location>
        <begin position="1"/>
        <end position="26"/>
    </location>
</feature>
<keyword evidence="10" id="KW-0624">Polysaccharide degradation</keyword>
<evidence type="ECO:0000256" key="2">
    <source>
        <dbReference type="ARBA" id="ARBA00004613"/>
    </source>
</evidence>
<dbReference type="GO" id="GO:0045493">
    <property type="term" value="P:xylan catabolic process"/>
    <property type="evidence" value="ECO:0007669"/>
    <property type="project" value="UniProtKB-UniRule"/>
</dbReference>
<dbReference type="CDD" id="cd08987">
    <property type="entry name" value="GH62"/>
    <property type="match status" value="1"/>
</dbReference>
<evidence type="ECO:0000256" key="10">
    <source>
        <dbReference type="ARBA" id="ARBA00023326"/>
    </source>
</evidence>
<dbReference type="InterPro" id="IPR023296">
    <property type="entry name" value="Glyco_hydro_beta-prop_sf"/>
</dbReference>
<comment type="function">
    <text evidence="11">Alpha-L-arabinofuranosidase involved in the hydrolysis of xylan, a major structural heterogeneous polysaccharide found in plant biomass representing the second most abundant polysaccharide in the biosphere, after cellulose.</text>
</comment>
<dbReference type="GO" id="GO:0046556">
    <property type="term" value="F:alpha-L-arabinofuranosidase activity"/>
    <property type="evidence" value="ECO:0007669"/>
    <property type="project" value="UniProtKB-UniRule"/>
</dbReference>
<dbReference type="PANTHER" id="PTHR40631:SF1">
    <property type="entry name" value="ALPHA-L-ARABINOFURANOSIDASE AXHA-2-RELATED"/>
    <property type="match status" value="1"/>
</dbReference>
<dbReference type="Gene3D" id="2.115.10.20">
    <property type="entry name" value="Glycosyl hydrolase domain, family 43"/>
    <property type="match status" value="1"/>
</dbReference>
<dbReference type="SUPFAM" id="SSF75005">
    <property type="entry name" value="Arabinanase/levansucrase/invertase"/>
    <property type="match status" value="1"/>
</dbReference>
<keyword evidence="6 11" id="KW-0732">Signal</keyword>
<dbReference type="Proteomes" id="UP001152592">
    <property type="component" value="Unassembled WGS sequence"/>
</dbReference>
<protein>
    <recommendedName>
        <fullName evidence="11">Alpha-L-arabinofuranosidase</fullName>
        <ecNumber evidence="11">3.2.1.55</ecNumber>
    </recommendedName>
</protein>
<gene>
    <name evidence="13" type="ORF">PSALAMII_LOCUS3801</name>
</gene>
<proteinExistence type="inferred from homology"/>
<comment type="caution">
    <text evidence="13">The sequence shown here is derived from an EMBL/GenBank/DDBJ whole genome shotgun (WGS) entry which is preliminary data.</text>
</comment>
<sequence>MRPSLGRAELWSIIPLLLASISPAAADCDLPSFYSWTSTEVLAEPKSGWSSLKDFTSVVYNNQNLIYATFADDSGNWGSLNFGLFSDWEDMAAASQNTMTSAAVAPTLFYFKPKDIWVLAYQWAVNPFSYATSSDPADPNGWSSEQVLFSGAISDSETGVIDQTLIGDDENMYLFFAGDNGKIYRTSMPIDDFPGSFGTSSEIILSDTTDNLFEAVQVYTIGSTGTYLMIVEAIGSDGRYFRSFTADSLDGSWTVQAGTESEPFAGKANSGATWTNDISHGDLVRSNPDQTMTIDPCNLQFLYQGRAPGDDSVYGTWQYRPGVLTLKQ</sequence>
<evidence type="ECO:0000256" key="7">
    <source>
        <dbReference type="ARBA" id="ARBA00022801"/>
    </source>
</evidence>
<dbReference type="GO" id="GO:0046373">
    <property type="term" value="P:L-arabinose metabolic process"/>
    <property type="evidence" value="ECO:0007669"/>
    <property type="project" value="UniProtKB-UniRule"/>
</dbReference>
<dbReference type="AlphaFoldDB" id="A0A9W4IVB1"/>
<evidence type="ECO:0000256" key="8">
    <source>
        <dbReference type="ARBA" id="ARBA00023277"/>
    </source>
</evidence>
<keyword evidence="8" id="KW-0119">Carbohydrate metabolism</keyword>
<dbReference type="EMBL" id="CAJVPD010000177">
    <property type="protein sequence ID" value="CAG8362651.1"/>
    <property type="molecule type" value="Genomic_DNA"/>
</dbReference>
<evidence type="ECO:0000313" key="13">
    <source>
        <dbReference type="EMBL" id="CAG8362651.1"/>
    </source>
</evidence>
<dbReference type="OrthoDB" id="37659at2759"/>
<keyword evidence="4 11" id="KW-0964">Secreted</keyword>
<name>A0A9W4IVB1_9EURO</name>
<dbReference type="PANTHER" id="PTHR40631">
    <property type="entry name" value="ALPHA-L-ARABINOFURANOSIDASE AXHA-2-RELATED"/>
    <property type="match status" value="1"/>
</dbReference>
<evidence type="ECO:0000256" key="6">
    <source>
        <dbReference type="ARBA" id="ARBA00022729"/>
    </source>
</evidence>
<evidence type="ECO:0000256" key="3">
    <source>
        <dbReference type="ARBA" id="ARBA00007396"/>
    </source>
</evidence>
<dbReference type="GO" id="GO:0005576">
    <property type="term" value="C:extracellular region"/>
    <property type="evidence" value="ECO:0007669"/>
    <property type="project" value="UniProtKB-SubCell"/>
</dbReference>
<evidence type="ECO:0000256" key="9">
    <source>
        <dbReference type="ARBA" id="ARBA00023295"/>
    </source>
</evidence>
<comment type="catalytic activity">
    <reaction evidence="1 11">
        <text>Hydrolysis of terminal non-reducing alpha-L-arabinofuranoside residues in alpha-L-arabinosides.</text>
        <dbReference type="EC" id="3.2.1.55"/>
    </reaction>
</comment>
<dbReference type="InterPro" id="IPR005193">
    <property type="entry name" value="GH62_arabinosidase"/>
</dbReference>
<evidence type="ECO:0000313" key="14">
    <source>
        <dbReference type="Proteomes" id="UP001152592"/>
    </source>
</evidence>
<evidence type="ECO:0000256" key="4">
    <source>
        <dbReference type="ARBA" id="ARBA00022525"/>
    </source>
</evidence>
<comment type="subcellular location">
    <subcellularLocation>
        <location evidence="2 11">Secreted</location>
    </subcellularLocation>
</comment>
<reference evidence="13" key="1">
    <citation type="submission" date="2021-07" db="EMBL/GenBank/DDBJ databases">
        <authorList>
            <person name="Branca A.L. A."/>
        </authorList>
    </citation>
    <scope>NUCLEOTIDE SEQUENCE</scope>
</reference>
<organism evidence="13 14">
    <name type="scientific">Penicillium salamii</name>
    <dbReference type="NCBI Taxonomy" id="1612424"/>
    <lineage>
        <taxon>Eukaryota</taxon>
        <taxon>Fungi</taxon>
        <taxon>Dikarya</taxon>
        <taxon>Ascomycota</taxon>
        <taxon>Pezizomycotina</taxon>
        <taxon>Eurotiomycetes</taxon>
        <taxon>Eurotiomycetidae</taxon>
        <taxon>Eurotiales</taxon>
        <taxon>Aspergillaceae</taxon>
        <taxon>Penicillium</taxon>
    </lineage>
</organism>
<keyword evidence="7 11" id="KW-0378">Hydrolase</keyword>
<evidence type="ECO:0000256" key="5">
    <source>
        <dbReference type="ARBA" id="ARBA00022651"/>
    </source>
</evidence>
<evidence type="ECO:0000256" key="1">
    <source>
        <dbReference type="ARBA" id="ARBA00001462"/>
    </source>
</evidence>
<keyword evidence="5" id="KW-0858">Xylan degradation</keyword>
<dbReference type="Pfam" id="PF03664">
    <property type="entry name" value="Glyco_hydro_62"/>
    <property type="match status" value="1"/>
</dbReference>
<comment type="similarity">
    <text evidence="3 11">Belongs to the glycosyl hydrolase 62 family.</text>
</comment>
<accession>A0A9W4IVB1</accession>
<feature type="chain" id="PRO_5040975705" description="Alpha-L-arabinofuranosidase" evidence="12">
    <location>
        <begin position="27"/>
        <end position="328"/>
    </location>
</feature>
<dbReference type="EC" id="3.2.1.55" evidence="11"/>